<gene>
    <name evidence="6" type="ORF">C8F04DRAFT_1350091</name>
</gene>
<dbReference type="GO" id="GO:0008234">
    <property type="term" value="F:cysteine-type peptidase activity"/>
    <property type="evidence" value="ECO:0007669"/>
    <property type="project" value="InterPro"/>
</dbReference>
<feature type="region of interest" description="Disordered" evidence="4">
    <location>
        <begin position="561"/>
        <end position="591"/>
    </location>
</feature>
<dbReference type="Gene3D" id="3.40.395.10">
    <property type="entry name" value="Adenoviral Proteinase, Chain A"/>
    <property type="match status" value="1"/>
</dbReference>
<reference evidence="6" key="1">
    <citation type="submission" date="2023-03" db="EMBL/GenBank/DDBJ databases">
        <title>Massive genome expansion in bonnet fungi (Mycena s.s.) driven by repeated elements and novel gene families across ecological guilds.</title>
        <authorList>
            <consortium name="Lawrence Berkeley National Laboratory"/>
            <person name="Harder C.B."/>
            <person name="Miyauchi S."/>
            <person name="Viragh M."/>
            <person name="Kuo A."/>
            <person name="Thoen E."/>
            <person name="Andreopoulos B."/>
            <person name="Lu D."/>
            <person name="Skrede I."/>
            <person name="Drula E."/>
            <person name="Henrissat B."/>
            <person name="Morin E."/>
            <person name="Kohler A."/>
            <person name="Barry K."/>
            <person name="LaButti K."/>
            <person name="Morin E."/>
            <person name="Salamov A."/>
            <person name="Lipzen A."/>
            <person name="Mereny Z."/>
            <person name="Hegedus B."/>
            <person name="Baldrian P."/>
            <person name="Stursova M."/>
            <person name="Weitz H."/>
            <person name="Taylor A."/>
            <person name="Grigoriev I.V."/>
            <person name="Nagy L.G."/>
            <person name="Martin F."/>
            <person name="Kauserud H."/>
        </authorList>
    </citation>
    <scope>NUCLEOTIDE SEQUENCE</scope>
    <source>
        <strain evidence="6">CBHHK200</strain>
    </source>
</reference>
<sequence>MADVDFDDDDRPFVPADWIGKGKEYSSVPLEVLNAKHAAFTPTAQMAAMIPDGNLPVIEFAAQVLPHISSELVYGESQLWFSEDEPSTDISVLRGRSIPPIAVLKLLSKKSGQAWLSGAKSVADPRFNEGEDRFSLSTVSYWWTMAEIIEEQGLWKRGIQWLDNECRKDVDGETKLVIDNVREELKTLGWKVPLTYCRGTASTMDLAQFLSTVWLKTNNIDIMMEDLAARVASDPELKDKVIVAPLAFSDTILGVKKGAYEKQGLLRRYEREIRDEGKERIIFPVNIGNKHWVAGEMDFNTQMIGFGDSMPTLFAPPHKLIKGLQNWGEKRLENTFQWNYDALEHGVQRDGFSCGIVMGNTVERRLYPTTPIWIPRAAVVARLRYFLKYAKCQVKKKAPAVGVPPASKNAETAPSTRSRIKIADLLNPRDDSESLRISVASTGTDSSDFSESNILLSRAIWDEDDGSVEDDGGARSDDGTNMSFATSSVAGVSTDWDNMSGVEVASDGPDTFQENPGSAMDVAMDVEALPEPVAVAGKSTAGGQTTESGKAKQQSSIMGFFSLAGSKSSSTGRKKRERERGTDDGASIDSAVPTKKKVKKLAPENVGISRSAKARQAVMEKLRGGNFEIDGGEYEDWKVKCRAIDKDAEFLGDENVADVRSVRHSKCGTVIQVREPYDFTRFAAHVNNPKGCPKVKPSARMVSIKRMFTSGPSKTTSLTTIPLPVIEKPCPGITNHDNSHVDKYLRRSGAAGGGSRSLYKIAREKFNKAFSALKPKRQKEVQDVQYHERKWRNDHVNLRIFSTECKKCVQATSIAKARPCAACSALLSSKSFKKTLKKPPPDPKNTIFTNRRYQNQLIGEIYGRTVGLQGIIEQPNAKNTPCVRYAEGVLEGKFDNKVFNGLVEAMVTKVDREERGVGMRNFKYAPAYDEFCNVLRINSPAAYRAFQEDLPGRSERSFRQQEAREPRFPMDISDRNFKLAAEHLAALNYDGPVNLSCDDSKLFPSFRLYWDKEKKSHFLVGGTDGPLRVADPDEVKAVIAEAHATKATKLRLWCLTVPMPGVAPIIVAAIPIANDLKADVLLKYLIQVVNGLIDHGTKIISYACDGTQMERSVQDMFVRWADARIEHVIEDPHGKGSPIRIVTAVVRKQVICMIQDSKHALKTFRNNLFSGARLLALGSYTAIYSRIREMAFADGSPLFHRDVEKLDRQDDNAATRLFSADTLKYLADHHPEYLGEIVYLFVFGELIDAYQNRSIPHAERVKLVLRARYFLDSWMSFLAISGYNKSLYFLSREAVDIARIIIEGYLALVYIHRDNLDTVFPLLPWLHSSEACEHVFGESRRIVKDFAMLDFLYMIPKLRIKIRSAVLRAKASDSKTQASGYSHTYFDHTGLDILALSTFPNDNDIELAAAEAAEEADSLAPAQLHASLAPPLPLLPSIDLWYNSSGENESDSDSDSDADSISEAQQLQDLLDKAEVAVASGTRKRRQEILSLTSAALALTADDMIKIHTSNGNEDEIFDELVAEEHGNIQALIDSLPVLVLSEPSKPLGRGAVAPATINFDHLVDLRHRHQTVQAARGVRTRVVDRSSEKAQESSLRQQLIKKMHLALKESEQDQATGTGLERSVRWHAPAPGGRGGPGSQPSLPSGNSANAAATATAVAKKAAIKRRDVFTKAQVPNLAEVINARITILRPMRLGDYGVVWTAQGLMIGFVFGMHSKGGGKYGTHHPVTDSTNISAVSKISVQVFEQLHGNQFRAIPTATAILQTKQFGHILPDNFLCLLSAAPKVVATGLELGAEDSERFRKLSQGLSKFNAAMILFRKRGKKQGGNEVDEENDDEL</sequence>
<evidence type="ECO:0000259" key="5">
    <source>
        <dbReference type="PROSITE" id="PS50600"/>
    </source>
</evidence>
<dbReference type="InterPro" id="IPR003653">
    <property type="entry name" value="Peptidase_C48_C"/>
</dbReference>
<feature type="compositionally biased region" description="Low complexity" evidence="4">
    <location>
        <begin position="1640"/>
        <end position="1650"/>
    </location>
</feature>
<feature type="region of interest" description="Disordered" evidence="4">
    <location>
        <begin position="1611"/>
        <end position="1650"/>
    </location>
</feature>
<keyword evidence="3" id="KW-0378">Hydrolase</keyword>
<dbReference type="PROSITE" id="PS50600">
    <property type="entry name" value="ULP_PROTEASE"/>
    <property type="match status" value="1"/>
</dbReference>
<keyword evidence="7" id="KW-1185">Reference proteome</keyword>
<feature type="compositionally biased region" description="Polar residues" evidence="4">
    <location>
        <begin position="541"/>
        <end position="556"/>
    </location>
</feature>
<accession>A0AAD6SV31</accession>
<dbReference type="GO" id="GO:0019783">
    <property type="term" value="F:ubiquitin-like protein peptidase activity"/>
    <property type="evidence" value="ECO:0007669"/>
    <property type="project" value="UniProtKB-ARBA"/>
</dbReference>
<evidence type="ECO:0000256" key="3">
    <source>
        <dbReference type="ARBA" id="ARBA00022801"/>
    </source>
</evidence>
<dbReference type="InterPro" id="IPR038765">
    <property type="entry name" value="Papain-like_cys_pep_sf"/>
</dbReference>
<keyword evidence="2" id="KW-0645">Protease</keyword>
<protein>
    <recommendedName>
        <fullName evidence="5">Ubiquitin-like protease family profile domain-containing protein</fullName>
    </recommendedName>
</protein>
<feature type="region of interest" description="Disordered" evidence="4">
    <location>
        <begin position="537"/>
        <end position="556"/>
    </location>
</feature>
<evidence type="ECO:0000256" key="2">
    <source>
        <dbReference type="ARBA" id="ARBA00022670"/>
    </source>
</evidence>
<evidence type="ECO:0000256" key="1">
    <source>
        <dbReference type="ARBA" id="ARBA00005234"/>
    </source>
</evidence>
<evidence type="ECO:0000313" key="6">
    <source>
        <dbReference type="EMBL" id="KAJ7034214.1"/>
    </source>
</evidence>
<evidence type="ECO:0000256" key="4">
    <source>
        <dbReference type="SAM" id="MobiDB-lite"/>
    </source>
</evidence>
<dbReference type="SUPFAM" id="SSF54001">
    <property type="entry name" value="Cysteine proteinases"/>
    <property type="match status" value="1"/>
</dbReference>
<organism evidence="6 7">
    <name type="scientific">Mycena alexandri</name>
    <dbReference type="NCBI Taxonomy" id="1745969"/>
    <lineage>
        <taxon>Eukaryota</taxon>
        <taxon>Fungi</taxon>
        <taxon>Dikarya</taxon>
        <taxon>Basidiomycota</taxon>
        <taxon>Agaricomycotina</taxon>
        <taxon>Agaricomycetes</taxon>
        <taxon>Agaricomycetidae</taxon>
        <taxon>Agaricales</taxon>
        <taxon>Marasmiineae</taxon>
        <taxon>Mycenaceae</taxon>
        <taxon>Mycena</taxon>
    </lineage>
</organism>
<feature type="domain" description="Ubiquitin-like protease family profile" evidence="5">
    <location>
        <begin position="178"/>
        <end position="365"/>
    </location>
</feature>
<name>A0AAD6SV31_9AGAR</name>
<dbReference type="Proteomes" id="UP001218188">
    <property type="component" value="Unassembled WGS sequence"/>
</dbReference>
<proteinExistence type="inferred from homology"/>
<comment type="similarity">
    <text evidence="1">Belongs to the peptidase C48 family.</text>
</comment>
<evidence type="ECO:0000313" key="7">
    <source>
        <dbReference type="Proteomes" id="UP001218188"/>
    </source>
</evidence>
<comment type="caution">
    <text evidence="6">The sequence shown here is derived from an EMBL/GenBank/DDBJ whole genome shotgun (WGS) entry which is preliminary data.</text>
</comment>
<dbReference type="EMBL" id="JARJCM010000059">
    <property type="protein sequence ID" value="KAJ7034214.1"/>
    <property type="molecule type" value="Genomic_DNA"/>
</dbReference>
<dbReference type="GO" id="GO:0006508">
    <property type="term" value="P:proteolysis"/>
    <property type="evidence" value="ECO:0007669"/>
    <property type="project" value="UniProtKB-KW"/>
</dbReference>